<dbReference type="EMBL" id="JABBPG010000001">
    <property type="protein sequence ID" value="NOU48975.1"/>
    <property type="molecule type" value="Genomic_DNA"/>
</dbReference>
<dbReference type="Pfam" id="PF13386">
    <property type="entry name" value="DsbD_2"/>
    <property type="match status" value="1"/>
</dbReference>
<feature type="transmembrane region" description="Helical" evidence="1">
    <location>
        <begin position="133"/>
        <end position="152"/>
    </location>
</feature>
<dbReference type="Proteomes" id="UP000586305">
    <property type="component" value="Unassembled WGS sequence"/>
</dbReference>
<feature type="domain" description="Urease accessory protein UreH-like transmembrane" evidence="2">
    <location>
        <begin position="9"/>
        <end position="212"/>
    </location>
</feature>
<accession>A0A849V823</accession>
<evidence type="ECO:0000313" key="3">
    <source>
        <dbReference type="EMBL" id="NOU48975.1"/>
    </source>
</evidence>
<dbReference type="PANTHER" id="PTHR42208:SF1">
    <property type="entry name" value="HEAVY METAL TRANSPORTER"/>
    <property type="match status" value="1"/>
</dbReference>
<evidence type="ECO:0000256" key="1">
    <source>
        <dbReference type="SAM" id="Phobius"/>
    </source>
</evidence>
<feature type="transmembrane region" description="Helical" evidence="1">
    <location>
        <begin position="76"/>
        <end position="96"/>
    </location>
</feature>
<feature type="transmembrane region" description="Helical" evidence="1">
    <location>
        <begin position="6"/>
        <end position="31"/>
    </location>
</feature>
<dbReference type="AlphaFoldDB" id="A0A849V823"/>
<gene>
    <name evidence="3" type="ORF">HG263_00225</name>
</gene>
<sequence>MNEISLLSAFIMGLVGSGHCLVMCGGVASSLQLVAHSLKSWLVSALYNLGRASSYMVAGALVATLGSTFAKQNTTFALSLKFLSGVFMLLVGIYVMRLASSLKWLESLAKTVIWQHLVKLNKHLLPVKSYPRVFVYGMLWGWLPCGLVYSALTWTLQASSSLHGAMIMLCFALGTLPAMLVVGQSAQQLNRFLNHNLVRLAFGSIFIWYGIYLLIIATDRLVH</sequence>
<protein>
    <submittedName>
        <fullName evidence="3">Sulfite exporter TauE/SafE family protein</fullName>
    </submittedName>
</protein>
<feature type="transmembrane region" description="Helical" evidence="1">
    <location>
        <begin position="52"/>
        <end position="70"/>
    </location>
</feature>
<comment type="caution">
    <text evidence="3">The sequence shown here is derived from an EMBL/GenBank/DDBJ whole genome shotgun (WGS) entry which is preliminary data.</text>
</comment>
<dbReference type="PANTHER" id="PTHR42208">
    <property type="entry name" value="HEAVY METAL TRANSPORTER-RELATED"/>
    <property type="match status" value="1"/>
</dbReference>
<keyword evidence="1" id="KW-0472">Membrane</keyword>
<keyword evidence="4" id="KW-1185">Reference proteome</keyword>
<dbReference type="RefSeq" id="WP_171624086.1">
    <property type="nucleotide sequence ID" value="NZ_JABBPG010000001.1"/>
</dbReference>
<dbReference type="InterPro" id="IPR039447">
    <property type="entry name" value="UreH-like_TM_dom"/>
</dbReference>
<feature type="transmembrane region" description="Helical" evidence="1">
    <location>
        <begin position="197"/>
        <end position="217"/>
    </location>
</feature>
<keyword evidence="1" id="KW-1133">Transmembrane helix</keyword>
<feature type="transmembrane region" description="Helical" evidence="1">
    <location>
        <begin position="164"/>
        <end position="185"/>
    </location>
</feature>
<evidence type="ECO:0000313" key="4">
    <source>
        <dbReference type="Proteomes" id="UP000586305"/>
    </source>
</evidence>
<organism evidence="3 4">
    <name type="scientific">Pseudoalteromonas caenipelagi</name>
    <dbReference type="NCBI Taxonomy" id="2726988"/>
    <lineage>
        <taxon>Bacteria</taxon>
        <taxon>Pseudomonadati</taxon>
        <taxon>Pseudomonadota</taxon>
        <taxon>Gammaproteobacteria</taxon>
        <taxon>Alteromonadales</taxon>
        <taxon>Pseudoalteromonadaceae</taxon>
        <taxon>Pseudoalteromonas</taxon>
    </lineage>
</organism>
<evidence type="ECO:0000259" key="2">
    <source>
        <dbReference type="Pfam" id="PF13386"/>
    </source>
</evidence>
<proteinExistence type="predicted"/>
<keyword evidence="1" id="KW-0812">Transmembrane</keyword>
<reference evidence="3 4" key="1">
    <citation type="submission" date="2020-04" db="EMBL/GenBank/DDBJ databases">
        <title>Pseudoalteromonas caenipelagi sp. nov., isolated from a tidal flat.</title>
        <authorList>
            <person name="Park S."/>
            <person name="Yoon J.-H."/>
        </authorList>
    </citation>
    <scope>NUCLEOTIDE SEQUENCE [LARGE SCALE GENOMIC DNA]</scope>
    <source>
        <strain evidence="3 4">JBTF-M23</strain>
    </source>
</reference>
<name>A0A849V823_9GAMM</name>